<dbReference type="EMBL" id="GBXM01072997">
    <property type="protein sequence ID" value="JAH35580.1"/>
    <property type="molecule type" value="Transcribed_RNA"/>
</dbReference>
<organism evidence="1">
    <name type="scientific">Anguilla anguilla</name>
    <name type="common">European freshwater eel</name>
    <name type="synonym">Muraena anguilla</name>
    <dbReference type="NCBI Taxonomy" id="7936"/>
    <lineage>
        <taxon>Eukaryota</taxon>
        <taxon>Metazoa</taxon>
        <taxon>Chordata</taxon>
        <taxon>Craniata</taxon>
        <taxon>Vertebrata</taxon>
        <taxon>Euteleostomi</taxon>
        <taxon>Actinopterygii</taxon>
        <taxon>Neopterygii</taxon>
        <taxon>Teleostei</taxon>
        <taxon>Anguilliformes</taxon>
        <taxon>Anguillidae</taxon>
        <taxon>Anguilla</taxon>
    </lineage>
</organism>
<reference evidence="1" key="2">
    <citation type="journal article" date="2015" name="Fish Shellfish Immunol.">
        <title>Early steps in the European eel (Anguilla anguilla)-Vibrio vulnificus interaction in the gills: Role of the RtxA13 toxin.</title>
        <authorList>
            <person name="Callol A."/>
            <person name="Pajuelo D."/>
            <person name="Ebbesson L."/>
            <person name="Teles M."/>
            <person name="MacKenzie S."/>
            <person name="Amaro C."/>
        </authorList>
    </citation>
    <scope>NUCLEOTIDE SEQUENCE</scope>
</reference>
<reference evidence="1" key="1">
    <citation type="submission" date="2014-11" db="EMBL/GenBank/DDBJ databases">
        <authorList>
            <person name="Amaro Gonzalez C."/>
        </authorList>
    </citation>
    <scope>NUCLEOTIDE SEQUENCE</scope>
</reference>
<name>A0A0E9S4I6_ANGAN</name>
<dbReference type="AlphaFoldDB" id="A0A0E9S4I6"/>
<protein>
    <submittedName>
        <fullName evidence="1">Uncharacterized protein</fullName>
    </submittedName>
</protein>
<proteinExistence type="predicted"/>
<evidence type="ECO:0000313" key="1">
    <source>
        <dbReference type="EMBL" id="JAH35580.1"/>
    </source>
</evidence>
<sequence length="25" mass="2984">MRMRCTPVDFNVLNRRGNRARLGHL</sequence>
<accession>A0A0E9S4I6</accession>